<comment type="caution">
    <text evidence="3">The sequence shown here is derived from an EMBL/GenBank/DDBJ whole genome shotgun (WGS) entry which is preliminary data.</text>
</comment>
<evidence type="ECO:0000313" key="3">
    <source>
        <dbReference type="EMBL" id="PWJ83778.1"/>
    </source>
</evidence>
<organism evidence="3 4">
    <name type="scientific">Pseudaminobacter salicylatoxidans</name>
    <dbReference type="NCBI Taxonomy" id="93369"/>
    <lineage>
        <taxon>Bacteria</taxon>
        <taxon>Pseudomonadati</taxon>
        <taxon>Pseudomonadota</taxon>
        <taxon>Alphaproteobacteria</taxon>
        <taxon>Hyphomicrobiales</taxon>
        <taxon>Phyllobacteriaceae</taxon>
        <taxon>Pseudaminobacter</taxon>
    </lineage>
</organism>
<dbReference type="Pfam" id="PF02082">
    <property type="entry name" value="Rrf2"/>
    <property type="match status" value="1"/>
</dbReference>
<dbReference type="InterPro" id="IPR036390">
    <property type="entry name" value="WH_DNA-bd_sf"/>
</dbReference>
<keyword evidence="4" id="KW-1185">Reference proteome</keyword>
<evidence type="ECO:0000313" key="4">
    <source>
        <dbReference type="Proteomes" id="UP000245396"/>
    </source>
</evidence>
<dbReference type="InterPro" id="IPR000944">
    <property type="entry name" value="Tscrpt_reg_Rrf2"/>
</dbReference>
<dbReference type="SUPFAM" id="SSF46785">
    <property type="entry name" value="Winged helix' DNA-binding domain"/>
    <property type="match status" value="1"/>
</dbReference>
<dbReference type="Gene3D" id="1.10.10.10">
    <property type="entry name" value="Winged helix-like DNA-binding domain superfamily/Winged helix DNA-binding domain"/>
    <property type="match status" value="1"/>
</dbReference>
<dbReference type="PANTHER" id="PTHR33221:SF4">
    <property type="entry name" value="HTH-TYPE TRANSCRIPTIONAL REPRESSOR NSRR"/>
    <property type="match status" value="1"/>
</dbReference>
<dbReference type="NCBIfam" id="TIGR00738">
    <property type="entry name" value="rrf2_super"/>
    <property type="match status" value="1"/>
</dbReference>
<dbReference type="Proteomes" id="UP000245396">
    <property type="component" value="Unassembled WGS sequence"/>
</dbReference>
<dbReference type="GO" id="GO:0003677">
    <property type="term" value="F:DNA binding"/>
    <property type="evidence" value="ECO:0007669"/>
    <property type="project" value="UniProtKB-KW"/>
</dbReference>
<dbReference type="OrthoDB" id="9795923at2"/>
<proteinExistence type="predicted"/>
<gene>
    <name evidence="3" type="ORF">C7441_108172</name>
</gene>
<reference evidence="3 4" key="1">
    <citation type="submission" date="2018-05" db="EMBL/GenBank/DDBJ databases">
        <title>Genomic Encyclopedia of Type Strains, Phase IV (KMG-IV): sequencing the most valuable type-strain genomes for metagenomic binning, comparative biology and taxonomic classification.</title>
        <authorList>
            <person name="Goeker M."/>
        </authorList>
    </citation>
    <scope>NUCLEOTIDE SEQUENCE [LARGE SCALE GENOMIC DNA]</scope>
    <source>
        <strain evidence="3 4">DSM 6986</strain>
    </source>
</reference>
<dbReference type="GO" id="GO:0003700">
    <property type="term" value="F:DNA-binding transcription factor activity"/>
    <property type="evidence" value="ECO:0007669"/>
    <property type="project" value="TreeGrafter"/>
</dbReference>
<sequence>MRLTTFSDYALRVLMYAAAAGDRLITIEETSRAYNISRAHLMKVVNILTRTGFIRAVRGRSGGFALARPPEEINLGAVIRATEPDFALVECFATGNQCIITRRCQLPKVLNEALGAFVSTLDRYTLADLRLSESDFLPSSAPTKETRGPHLPASPQR</sequence>
<name>A0A316C2E5_PSESE</name>
<protein>
    <submittedName>
        <fullName evidence="3">BadM/Rrf2 family transcriptional regulator</fullName>
    </submittedName>
</protein>
<dbReference type="RefSeq" id="WP_109613215.1">
    <property type="nucleotide sequence ID" value="NZ_QGGG01000008.1"/>
</dbReference>
<accession>A0A316C2E5</accession>
<keyword evidence="1" id="KW-0238">DNA-binding</keyword>
<dbReference type="EMBL" id="QGGG01000008">
    <property type="protein sequence ID" value="PWJ83778.1"/>
    <property type="molecule type" value="Genomic_DNA"/>
</dbReference>
<evidence type="ECO:0000256" key="1">
    <source>
        <dbReference type="ARBA" id="ARBA00023125"/>
    </source>
</evidence>
<dbReference type="PANTHER" id="PTHR33221">
    <property type="entry name" value="WINGED HELIX-TURN-HELIX TRANSCRIPTIONAL REGULATOR, RRF2 FAMILY"/>
    <property type="match status" value="1"/>
</dbReference>
<dbReference type="STRING" id="1192868.GCA_000304395_01289"/>
<dbReference type="GO" id="GO:0005829">
    <property type="term" value="C:cytosol"/>
    <property type="evidence" value="ECO:0007669"/>
    <property type="project" value="TreeGrafter"/>
</dbReference>
<evidence type="ECO:0000256" key="2">
    <source>
        <dbReference type="SAM" id="MobiDB-lite"/>
    </source>
</evidence>
<dbReference type="PROSITE" id="PS51197">
    <property type="entry name" value="HTH_RRF2_2"/>
    <property type="match status" value="1"/>
</dbReference>
<dbReference type="AlphaFoldDB" id="A0A316C2E5"/>
<feature type="region of interest" description="Disordered" evidence="2">
    <location>
        <begin position="137"/>
        <end position="157"/>
    </location>
</feature>
<dbReference type="InterPro" id="IPR036388">
    <property type="entry name" value="WH-like_DNA-bd_sf"/>
</dbReference>